<feature type="non-terminal residue" evidence="4">
    <location>
        <position position="1"/>
    </location>
</feature>
<name>A0A1A8L456_9TELE</name>
<dbReference type="InterPro" id="IPR043128">
    <property type="entry name" value="Rev_trsase/Diguanyl_cyclase"/>
</dbReference>
<dbReference type="PROSITE" id="PS50878">
    <property type="entry name" value="RT_POL"/>
    <property type="match status" value="1"/>
</dbReference>
<dbReference type="PANTHER" id="PTHR37984:SF5">
    <property type="entry name" value="PROTEIN NYNRIN-LIKE"/>
    <property type="match status" value="1"/>
</dbReference>
<feature type="non-terminal residue" evidence="4">
    <location>
        <position position="127"/>
    </location>
</feature>
<dbReference type="AlphaFoldDB" id="A0A1A8L456"/>
<organism evidence="4">
    <name type="scientific">Nothobranchius pienaari</name>
    <dbReference type="NCBI Taxonomy" id="704102"/>
    <lineage>
        <taxon>Eukaryota</taxon>
        <taxon>Metazoa</taxon>
        <taxon>Chordata</taxon>
        <taxon>Craniata</taxon>
        <taxon>Vertebrata</taxon>
        <taxon>Euteleostomi</taxon>
        <taxon>Actinopterygii</taxon>
        <taxon>Neopterygii</taxon>
        <taxon>Teleostei</taxon>
        <taxon>Neoteleostei</taxon>
        <taxon>Acanthomorphata</taxon>
        <taxon>Ovalentaria</taxon>
        <taxon>Atherinomorphae</taxon>
        <taxon>Cyprinodontiformes</taxon>
        <taxon>Nothobranchiidae</taxon>
        <taxon>Nothobranchius</taxon>
    </lineage>
</organism>
<evidence type="ECO:0000256" key="2">
    <source>
        <dbReference type="ARBA" id="ARBA00012180"/>
    </source>
</evidence>
<evidence type="ECO:0000259" key="3">
    <source>
        <dbReference type="PROSITE" id="PS50878"/>
    </source>
</evidence>
<dbReference type="EMBL" id="HAEF01002035">
    <property type="protein sequence ID" value="SBR39417.1"/>
    <property type="molecule type" value="Transcribed_RNA"/>
</dbReference>
<dbReference type="CDD" id="cd01647">
    <property type="entry name" value="RT_LTR"/>
    <property type="match status" value="1"/>
</dbReference>
<gene>
    <name evidence="4" type="primary">BX640584.1</name>
</gene>
<proteinExistence type="inferred from homology"/>
<accession>A0A1A8L456</accession>
<reference evidence="4" key="2">
    <citation type="submission" date="2016-06" db="EMBL/GenBank/DDBJ databases">
        <title>The genome of a short-lived fish provides insights into sex chromosome evolution and the genetic control of aging.</title>
        <authorList>
            <person name="Reichwald K."/>
            <person name="Felder M."/>
            <person name="Petzold A."/>
            <person name="Koch P."/>
            <person name="Groth M."/>
            <person name="Platzer M."/>
        </authorList>
    </citation>
    <scope>NUCLEOTIDE SEQUENCE</scope>
    <source>
        <tissue evidence="4">Brain</tissue>
    </source>
</reference>
<dbReference type="InterPro" id="IPR043502">
    <property type="entry name" value="DNA/RNA_pol_sf"/>
</dbReference>
<dbReference type="InterPro" id="IPR000477">
    <property type="entry name" value="RT_dom"/>
</dbReference>
<feature type="domain" description="Reverse transcriptase" evidence="3">
    <location>
        <begin position="1"/>
        <end position="81"/>
    </location>
</feature>
<dbReference type="Gene3D" id="3.30.70.270">
    <property type="match status" value="2"/>
</dbReference>
<evidence type="ECO:0000256" key="1">
    <source>
        <dbReference type="ARBA" id="ARBA00010879"/>
    </source>
</evidence>
<sequence length="127" mass="14060">RVPYGLSSAPAAFQKMMTQILHGQKGVQWYLDDVIIYGTSEAEHEANLRAVLHRINKAGLKLNVDKCQLRQTTLSFLGQKIGPEGLLPDDSHVTTILHAPPPTDLATLRSFLGLSAWYSKFVPNYAT</sequence>
<comment type="similarity">
    <text evidence="1">Belongs to the beta type-B retroviral polymerase family. HERV class-II K(HML-2) pol subfamily.</text>
</comment>
<dbReference type="GO" id="GO:0004523">
    <property type="term" value="F:RNA-DNA hybrid ribonuclease activity"/>
    <property type="evidence" value="ECO:0007669"/>
    <property type="project" value="UniProtKB-EC"/>
</dbReference>
<dbReference type="Pfam" id="PF00078">
    <property type="entry name" value="RVT_1"/>
    <property type="match status" value="1"/>
</dbReference>
<dbReference type="FunFam" id="3.30.70.270:FF:000003">
    <property type="entry name" value="Transposon Ty3-G Gag-Pol polyprotein"/>
    <property type="match status" value="1"/>
</dbReference>
<dbReference type="PANTHER" id="PTHR37984">
    <property type="entry name" value="PROTEIN CBG26694"/>
    <property type="match status" value="1"/>
</dbReference>
<dbReference type="SUPFAM" id="SSF56672">
    <property type="entry name" value="DNA/RNA polymerases"/>
    <property type="match status" value="1"/>
</dbReference>
<dbReference type="InterPro" id="IPR050951">
    <property type="entry name" value="Retrovirus_Pol_polyprotein"/>
</dbReference>
<reference evidence="4" key="1">
    <citation type="submission" date="2016-05" db="EMBL/GenBank/DDBJ databases">
        <authorList>
            <person name="Lavstsen T."/>
            <person name="Jespersen J.S."/>
        </authorList>
    </citation>
    <scope>NUCLEOTIDE SEQUENCE</scope>
    <source>
        <tissue evidence="4">Brain</tissue>
    </source>
</reference>
<protein>
    <recommendedName>
        <fullName evidence="2">ribonuclease H</fullName>
        <ecNumber evidence="2">3.1.26.4</ecNumber>
    </recommendedName>
</protein>
<evidence type="ECO:0000313" key="4">
    <source>
        <dbReference type="EMBL" id="SBR39417.1"/>
    </source>
</evidence>
<dbReference type="EC" id="3.1.26.4" evidence="2"/>